<dbReference type="Proteomes" id="UP001165289">
    <property type="component" value="Unassembled WGS sequence"/>
</dbReference>
<evidence type="ECO:0000256" key="3">
    <source>
        <dbReference type="ARBA" id="ARBA00023015"/>
    </source>
</evidence>
<evidence type="ECO:0000256" key="5">
    <source>
        <dbReference type="ARBA" id="ARBA00023186"/>
    </source>
</evidence>
<dbReference type="GO" id="GO:0006335">
    <property type="term" value="P:DNA replication-dependent chromatin assembly"/>
    <property type="evidence" value="ECO:0007669"/>
    <property type="project" value="TreeGrafter"/>
</dbReference>
<accession>A0AAV7KD07</accession>
<keyword evidence="4" id="KW-0804">Transcription</keyword>
<name>A0AAV7KD07_9METZ</name>
<evidence type="ECO:0000313" key="8">
    <source>
        <dbReference type="Proteomes" id="UP001165289"/>
    </source>
</evidence>
<dbReference type="PANTHER" id="PTHR12040">
    <property type="entry name" value="ANTI-SILENCING PROTEIN 1"/>
    <property type="match status" value="1"/>
</dbReference>
<sequence>MSKIEVINVQVKDNPCHFVSPFKFEITFECFEDLPQDLEWKIIYVGSAASSKYDQTLDSVLVGPVPAGRHMFLFEAKSPDVTKLPLQDTIGVTVVLLTCSYREREFVRIGYYVNNEYDDEEMQSNPPPHPLFDRIRRNVLAECPRVTRFAINWEDNTAIENLDAFGIPKQEIGNMNEFSSHGAIDFSDLNLYPQSGQNPVIAGAAKLTSNIGHTILQSGDQNHVQQECFAKTKEEPMNEQHIS</sequence>
<keyword evidence="8" id="KW-1185">Reference proteome</keyword>
<evidence type="ECO:0000313" key="7">
    <source>
        <dbReference type="EMBL" id="KAI6659103.1"/>
    </source>
</evidence>
<evidence type="ECO:0000256" key="4">
    <source>
        <dbReference type="ARBA" id="ARBA00023163"/>
    </source>
</evidence>
<keyword evidence="6" id="KW-0539">Nucleus</keyword>
<keyword evidence="5" id="KW-0143">Chaperone</keyword>
<reference evidence="7 8" key="1">
    <citation type="journal article" date="2023" name="BMC Biol.">
        <title>The compact genome of the sponge Oopsacas minuta (Hexactinellida) is lacking key metazoan core genes.</title>
        <authorList>
            <person name="Santini S."/>
            <person name="Schenkelaars Q."/>
            <person name="Jourda C."/>
            <person name="Duchesne M."/>
            <person name="Belahbib H."/>
            <person name="Rocher C."/>
            <person name="Selva M."/>
            <person name="Riesgo A."/>
            <person name="Vervoort M."/>
            <person name="Leys S.P."/>
            <person name="Kodjabachian L."/>
            <person name="Le Bivic A."/>
            <person name="Borchiellini C."/>
            <person name="Claverie J.M."/>
            <person name="Renard E."/>
        </authorList>
    </citation>
    <scope>NUCLEOTIDE SEQUENCE [LARGE SCALE GENOMIC DNA]</scope>
    <source>
        <strain evidence="7">SPO-2</strain>
    </source>
</reference>
<dbReference type="GO" id="GO:0005634">
    <property type="term" value="C:nucleus"/>
    <property type="evidence" value="ECO:0007669"/>
    <property type="project" value="UniProtKB-SubCell"/>
</dbReference>
<dbReference type="InterPro" id="IPR006818">
    <property type="entry name" value="ASF1-like"/>
</dbReference>
<gene>
    <name evidence="7" type="ORF">LOD99_14779</name>
</gene>
<comment type="subcellular location">
    <subcellularLocation>
        <location evidence="1">Nucleus</location>
    </subcellularLocation>
</comment>
<proteinExistence type="inferred from homology"/>
<dbReference type="FunFam" id="2.60.40.1490:FF:000001">
    <property type="entry name" value="Histone chaperone ASF1"/>
    <property type="match status" value="1"/>
</dbReference>
<keyword evidence="3" id="KW-0805">Transcription regulation</keyword>
<dbReference type="InterPro" id="IPR036747">
    <property type="entry name" value="ASF1-like_sf"/>
</dbReference>
<evidence type="ECO:0000256" key="6">
    <source>
        <dbReference type="ARBA" id="ARBA00023242"/>
    </source>
</evidence>
<dbReference type="PANTHER" id="PTHR12040:SF0">
    <property type="entry name" value="HISTONE CHAPERONE ASF1"/>
    <property type="match status" value="1"/>
</dbReference>
<dbReference type="EMBL" id="JAKMXF010000066">
    <property type="protein sequence ID" value="KAI6659103.1"/>
    <property type="molecule type" value="Genomic_DNA"/>
</dbReference>
<dbReference type="SUPFAM" id="SSF101546">
    <property type="entry name" value="ASF1-like"/>
    <property type="match status" value="1"/>
</dbReference>
<comment type="caution">
    <text evidence="7">The sequence shown here is derived from an EMBL/GenBank/DDBJ whole genome shotgun (WGS) entry which is preliminary data.</text>
</comment>
<comment type="similarity">
    <text evidence="2">Belongs to the ASF1 family.</text>
</comment>
<dbReference type="Gene3D" id="2.60.40.1490">
    <property type="entry name" value="Histone chaperone ASF1-like"/>
    <property type="match status" value="1"/>
</dbReference>
<protein>
    <submittedName>
        <fullName evidence="7">Histone chaperone asf1b-B-like</fullName>
    </submittedName>
</protein>
<dbReference type="GO" id="GO:0042393">
    <property type="term" value="F:histone binding"/>
    <property type="evidence" value="ECO:0007669"/>
    <property type="project" value="TreeGrafter"/>
</dbReference>
<dbReference type="GO" id="GO:0000785">
    <property type="term" value="C:chromatin"/>
    <property type="evidence" value="ECO:0007669"/>
    <property type="project" value="TreeGrafter"/>
</dbReference>
<dbReference type="AlphaFoldDB" id="A0AAV7KD07"/>
<organism evidence="7 8">
    <name type="scientific">Oopsacas minuta</name>
    <dbReference type="NCBI Taxonomy" id="111878"/>
    <lineage>
        <taxon>Eukaryota</taxon>
        <taxon>Metazoa</taxon>
        <taxon>Porifera</taxon>
        <taxon>Hexactinellida</taxon>
        <taxon>Hexasterophora</taxon>
        <taxon>Lyssacinosida</taxon>
        <taxon>Leucopsacidae</taxon>
        <taxon>Oopsacas</taxon>
    </lineage>
</organism>
<evidence type="ECO:0000256" key="1">
    <source>
        <dbReference type="ARBA" id="ARBA00004123"/>
    </source>
</evidence>
<evidence type="ECO:0000256" key="2">
    <source>
        <dbReference type="ARBA" id="ARBA00006051"/>
    </source>
</evidence>
<dbReference type="Pfam" id="PF04729">
    <property type="entry name" value="ASF1_hist_chap"/>
    <property type="match status" value="1"/>
</dbReference>